<gene>
    <name evidence="1" type="ORF">BFR47_15295</name>
</gene>
<organism evidence="1 2">
    <name type="scientific">Oceanisphaera psychrotolerans</name>
    <dbReference type="NCBI Taxonomy" id="1414654"/>
    <lineage>
        <taxon>Bacteria</taxon>
        <taxon>Pseudomonadati</taxon>
        <taxon>Pseudomonadota</taxon>
        <taxon>Gammaproteobacteria</taxon>
        <taxon>Aeromonadales</taxon>
        <taxon>Aeromonadaceae</taxon>
        <taxon>Oceanisphaera</taxon>
    </lineage>
</organism>
<comment type="caution">
    <text evidence="1">The sequence shown here is derived from an EMBL/GenBank/DDBJ whole genome shotgun (WGS) entry which is preliminary data.</text>
</comment>
<name>A0A1J4QER7_9GAMM</name>
<dbReference type="EMBL" id="MDKE01000026">
    <property type="protein sequence ID" value="OIN08732.1"/>
    <property type="molecule type" value="Genomic_DNA"/>
</dbReference>
<protein>
    <submittedName>
        <fullName evidence="1">Asp/Glu racemase</fullName>
    </submittedName>
</protein>
<reference evidence="1 2" key="1">
    <citation type="submission" date="2016-07" db="EMBL/GenBank/DDBJ databases">
        <title>Draft Genome Sequence of Oceanisphaera psychrotolerans, isolated from coastal sediment samples.</title>
        <authorList>
            <person name="Zhuo S."/>
            <person name="Ruan Z."/>
        </authorList>
    </citation>
    <scope>NUCLEOTIDE SEQUENCE [LARGE SCALE GENOMIC DNA]</scope>
    <source>
        <strain evidence="1 2">LAM-WHM-ZC</strain>
    </source>
</reference>
<dbReference type="AlphaFoldDB" id="A0A1J4QER7"/>
<dbReference type="PANTHER" id="PTHR40267">
    <property type="entry name" value="BLR3294 PROTEIN"/>
    <property type="match status" value="1"/>
</dbReference>
<keyword evidence="2" id="KW-1185">Reference proteome</keyword>
<dbReference type="Pfam" id="PF17645">
    <property type="entry name" value="Amdase"/>
    <property type="match status" value="1"/>
</dbReference>
<proteinExistence type="predicted"/>
<dbReference type="Proteomes" id="UP000243073">
    <property type="component" value="Unassembled WGS sequence"/>
</dbReference>
<dbReference type="OrthoDB" id="483160at2"/>
<sequence>MNHPHDLFATLEQACPFTTAPRQASIRIGLVQLATDYTLENDWHRLAGPGVEIYSTRMPYDSVMTPDSLRATGDHIAGAAELVAPGLPLDVMAFGCTAASMLIGDEGVAERLTRTRPGIPATNPWLASITALRHLGVRRLAVLTPYNTGVNRPLYRMLQQAGFEVVAFGAFGLTLDTDIPAIHTDSIIEATARLLADGQAEGVFFSCTNLRAARVLEQLEQRFGLPMVSSNQALLWHALQLAGQQPDIAGAGRLLRPGPHSQKTRHQA</sequence>
<evidence type="ECO:0000313" key="2">
    <source>
        <dbReference type="Proteomes" id="UP000243073"/>
    </source>
</evidence>
<dbReference type="PIRSF" id="PIRSF015736">
    <property type="entry name" value="MI"/>
    <property type="match status" value="1"/>
</dbReference>
<dbReference type="STRING" id="1414654.BFR47_15295"/>
<dbReference type="Gene3D" id="3.40.50.12500">
    <property type="match status" value="1"/>
</dbReference>
<dbReference type="InterPro" id="IPR053714">
    <property type="entry name" value="Iso_Racemase_Enz_sf"/>
</dbReference>
<dbReference type="InterPro" id="IPR026286">
    <property type="entry name" value="MaiA/AMDase"/>
</dbReference>
<dbReference type="PANTHER" id="PTHR40267:SF1">
    <property type="entry name" value="BLR3294 PROTEIN"/>
    <property type="match status" value="1"/>
</dbReference>
<accession>A0A1J4QER7</accession>
<evidence type="ECO:0000313" key="1">
    <source>
        <dbReference type="EMBL" id="OIN08732.1"/>
    </source>
</evidence>